<dbReference type="EMBL" id="JBHULX010000017">
    <property type="protein sequence ID" value="MFD2591095.1"/>
    <property type="molecule type" value="Genomic_DNA"/>
</dbReference>
<name>A0ABW5N640_9FLAO</name>
<sequence>MNHRIFLYIFTSLLICSCQENNQMQAAFEISPNRIGLLTNEIKVYQLDSIFAKDSIVRNMTRTEYINTANEIEVFEKGGRKLLILEAKHENDSSSTIQTVQVIDSRYKTGTGLSSQSTFKDIKDQYTISKINNTLSTAVIFIDDLQAYFTIDKKDLPSEFRFNTDKKIDVSQIPDTAKIKQFWIHWN</sequence>
<protein>
    <recommendedName>
        <fullName evidence="3">DUF4738 domain-containing protein</fullName>
    </recommendedName>
</protein>
<evidence type="ECO:0008006" key="3">
    <source>
        <dbReference type="Google" id="ProtNLM"/>
    </source>
</evidence>
<dbReference type="PROSITE" id="PS51257">
    <property type="entry name" value="PROKAR_LIPOPROTEIN"/>
    <property type="match status" value="1"/>
</dbReference>
<organism evidence="1 2">
    <name type="scientific">Aquimarina hainanensis</name>
    <dbReference type="NCBI Taxonomy" id="1578017"/>
    <lineage>
        <taxon>Bacteria</taxon>
        <taxon>Pseudomonadati</taxon>
        <taxon>Bacteroidota</taxon>
        <taxon>Flavobacteriia</taxon>
        <taxon>Flavobacteriales</taxon>
        <taxon>Flavobacteriaceae</taxon>
        <taxon>Aquimarina</taxon>
    </lineage>
</organism>
<accession>A0ABW5N640</accession>
<dbReference type="Proteomes" id="UP001597459">
    <property type="component" value="Unassembled WGS sequence"/>
</dbReference>
<keyword evidence="2" id="KW-1185">Reference proteome</keyword>
<dbReference type="RefSeq" id="WP_176029097.1">
    <property type="nucleotide sequence ID" value="NZ_JBHSJV010000001.1"/>
</dbReference>
<evidence type="ECO:0000313" key="2">
    <source>
        <dbReference type="Proteomes" id="UP001597459"/>
    </source>
</evidence>
<gene>
    <name evidence="1" type="ORF">ACFSTE_09655</name>
</gene>
<comment type="caution">
    <text evidence="1">The sequence shown here is derived from an EMBL/GenBank/DDBJ whole genome shotgun (WGS) entry which is preliminary data.</text>
</comment>
<proteinExistence type="predicted"/>
<reference evidence="2" key="1">
    <citation type="journal article" date="2019" name="Int. J. Syst. Evol. Microbiol.">
        <title>The Global Catalogue of Microorganisms (GCM) 10K type strain sequencing project: providing services to taxonomists for standard genome sequencing and annotation.</title>
        <authorList>
            <consortium name="The Broad Institute Genomics Platform"/>
            <consortium name="The Broad Institute Genome Sequencing Center for Infectious Disease"/>
            <person name="Wu L."/>
            <person name="Ma J."/>
        </authorList>
    </citation>
    <scope>NUCLEOTIDE SEQUENCE [LARGE SCALE GENOMIC DNA]</scope>
    <source>
        <strain evidence="2">KCTC 42423</strain>
    </source>
</reference>
<evidence type="ECO:0000313" key="1">
    <source>
        <dbReference type="EMBL" id="MFD2591095.1"/>
    </source>
</evidence>